<reference evidence="2 3" key="1">
    <citation type="submission" date="2021-06" db="EMBL/GenBank/DDBJ databases">
        <title>Caerostris extrusa draft genome.</title>
        <authorList>
            <person name="Kono N."/>
            <person name="Arakawa K."/>
        </authorList>
    </citation>
    <scope>NUCLEOTIDE SEQUENCE [LARGE SCALE GENOMIC DNA]</scope>
</reference>
<name>A0AAV4NH69_CAEEX</name>
<sequence length="106" mass="11362">MESNAINFFKTQGPRVPQTLCVFREYKPIEGKPGSISFTPSKPDLDATEAERRQPTVPAGQSGEAVVSGPEGEVREGGEDHDEHARGEASRGHDDEGAGGRTGDRK</sequence>
<feature type="compositionally biased region" description="Basic and acidic residues" evidence="1">
    <location>
        <begin position="72"/>
        <end position="106"/>
    </location>
</feature>
<gene>
    <name evidence="2" type="ORF">CEXT_60481</name>
</gene>
<feature type="region of interest" description="Disordered" evidence="1">
    <location>
        <begin position="28"/>
        <end position="106"/>
    </location>
</feature>
<proteinExistence type="predicted"/>
<evidence type="ECO:0000256" key="1">
    <source>
        <dbReference type="SAM" id="MobiDB-lite"/>
    </source>
</evidence>
<keyword evidence="3" id="KW-1185">Reference proteome</keyword>
<dbReference type="Proteomes" id="UP001054945">
    <property type="component" value="Unassembled WGS sequence"/>
</dbReference>
<evidence type="ECO:0000313" key="2">
    <source>
        <dbReference type="EMBL" id="GIX84137.1"/>
    </source>
</evidence>
<organism evidence="2 3">
    <name type="scientific">Caerostris extrusa</name>
    <name type="common">Bark spider</name>
    <name type="synonym">Caerostris bankana</name>
    <dbReference type="NCBI Taxonomy" id="172846"/>
    <lineage>
        <taxon>Eukaryota</taxon>
        <taxon>Metazoa</taxon>
        <taxon>Ecdysozoa</taxon>
        <taxon>Arthropoda</taxon>
        <taxon>Chelicerata</taxon>
        <taxon>Arachnida</taxon>
        <taxon>Araneae</taxon>
        <taxon>Araneomorphae</taxon>
        <taxon>Entelegynae</taxon>
        <taxon>Araneoidea</taxon>
        <taxon>Araneidae</taxon>
        <taxon>Caerostris</taxon>
    </lineage>
</organism>
<protein>
    <submittedName>
        <fullName evidence="2">Uncharacterized protein</fullName>
    </submittedName>
</protein>
<accession>A0AAV4NH69</accession>
<comment type="caution">
    <text evidence="2">The sequence shown here is derived from an EMBL/GenBank/DDBJ whole genome shotgun (WGS) entry which is preliminary data.</text>
</comment>
<evidence type="ECO:0000313" key="3">
    <source>
        <dbReference type="Proteomes" id="UP001054945"/>
    </source>
</evidence>
<feature type="compositionally biased region" description="Basic and acidic residues" evidence="1">
    <location>
        <begin position="43"/>
        <end position="54"/>
    </location>
</feature>
<dbReference type="EMBL" id="BPLR01020933">
    <property type="protein sequence ID" value="GIX84137.1"/>
    <property type="molecule type" value="Genomic_DNA"/>
</dbReference>
<dbReference type="AlphaFoldDB" id="A0AAV4NH69"/>